<evidence type="ECO:0000313" key="3">
    <source>
        <dbReference type="Proteomes" id="UP000198825"/>
    </source>
</evidence>
<dbReference type="STRING" id="546874.SAMN04488544_1811"/>
<evidence type="ECO:0000313" key="2">
    <source>
        <dbReference type="EMBL" id="SDU90917.1"/>
    </source>
</evidence>
<dbReference type="Pfam" id="PF10615">
    <property type="entry name" value="DUF2470"/>
    <property type="match status" value="1"/>
</dbReference>
<dbReference type="InterPro" id="IPR019595">
    <property type="entry name" value="DUF2470"/>
</dbReference>
<dbReference type="OrthoDB" id="5116982at2"/>
<protein>
    <recommendedName>
        <fullName evidence="1">DUF2470 domain-containing protein</fullName>
    </recommendedName>
</protein>
<dbReference type="Proteomes" id="UP000198825">
    <property type="component" value="Chromosome I"/>
</dbReference>
<accession>A0A1H2MCC3</accession>
<reference evidence="3" key="1">
    <citation type="submission" date="2016-10" db="EMBL/GenBank/DDBJ databases">
        <authorList>
            <person name="Varghese N."/>
            <person name="Submissions S."/>
        </authorList>
    </citation>
    <scope>NUCLEOTIDE SEQUENCE [LARGE SCALE GENOMIC DNA]</scope>
    <source>
        <strain evidence="3">DSM 21743</strain>
    </source>
</reference>
<organism evidence="2 3">
    <name type="scientific">Microlunatus sagamiharensis</name>
    <dbReference type="NCBI Taxonomy" id="546874"/>
    <lineage>
        <taxon>Bacteria</taxon>
        <taxon>Bacillati</taxon>
        <taxon>Actinomycetota</taxon>
        <taxon>Actinomycetes</taxon>
        <taxon>Propionibacteriales</taxon>
        <taxon>Propionibacteriaceae</taxon>
        <taxon>Microlunatus</taxon>
    </lineage>
</organism>
<gene>
    <name evidence="2" type="ORF">SAMN04488544_1811</name>
</gene>
<name>A0A1H2MCC3_9ACTN</name>
<keyword evidence="3" id="KW-1185">Reference proteome</keyword>
<feature type="domain" description="DUF2470" evidence="1">
    <location>
        <begin position="158"/>
        <end position="226"/>
    </location>
</feature>
<sequence>MDERETRDAAAVVARTVLSTSHEALCSRLDGLEHASSGVVGLLAAGAQPYLVPSDPQSFFPTGTALRVRVAIPGLGVVLASGTTGRARPAADEPGLLRTLEDHRACIRGPVDPAALQVVPLRLFALSVSSDGAGPTALSPRELTRVQPDWLLARGRTLTAHLEQDHADDLLRLAEAHGVPGATAVTLDRLTTRGARLVCLGADGVTTVAMVFDPPVGNSGELWRRLASAPTLG</sequence>
<dbReference type="InterPro" id="IPR037119">
    <property type="entry name" value="Haem_oxidase_HugZ-like_sf"/>
</dbReference>
<dbReference type="RefSeq" id="WP_091074140.1">
    <property type="nucleotide sequence ID" value="NZ_LT629799.1"/>
</dbReference>
<evidence type="ECO:0000259" key="1">
    <source>
        <dbReference type="Pfam" id="PF10615"/>
    </source>
</evidence>
<proteinExistence type="predicted"/>
<dbReference type="EMBL" id="LT629799">
    <property type="protein sequence ID" value="SDU90917.1"/>
    <property type="molecule type" value="Genomic_DNA"/>
</dbReference>
<dbReference type="AlphaFoldDB" id="A0A1H2MCC3"/>
<dbReference type="Gene3D" id="3.20.180.10">
    <property type="entry name" value="PNP-oxidase-like"/>
    <property type="match status" value="1"/>
</dbReference>